<dbReference type="PANTHER" id="PTHR12534">
    <property type="entry name" value="30S RIBOSOMAL PROTEIN S2 PROKARYOTIC AND ORGANELLAR"/>
    <property type="match status" value="1"/>
</dbReference>
<gene>
    <name evidence="5" type="primary">rpsB</name>
    <name evidence="7" type="ORF">A3G03_03115</name>
</gene>
<dbReference type="AlphaFoldDB" id="A0A1G2P646"/>
<dbReference type="GO" id="GO:0022627">
    <property type="term" value="C:cytosolic small ribosomal subunit"/>
    <property type="evidence" value="ECO:0007669"/>
    <property type="project" value="TreeGrafter"/>
</dbReference>
<evidence type="ECO:0000256" key="2">
    <source>
        <dbReference type="ARBA" id="ARBA00022980"/>
    </source>
</evidence>
<accession>A0A1G2P646</accession>
<dbReference type="SUPFAM" id="SSF52313">
    <property type="entry name" value="Ribosomal protein S2"/>
    <property type="match status" value="1"/>
</dbReference>
<proteinExistence type="inferred from homology"/>
<dbReference type="InterPro" id="IPR023591">
    <property type="entry name" value="Ribosomal_uS2_flav_dom_sf"/>
</dbReference>
<dbReference type="Proteomes" id="UP000176355">
    <property type="component" value="Unassembled WGS sequence"/>
</dbReference>
<sequence length="245" mass="27428">MKPTEEKVTKINDPLIEAMFGAGAHFALAKTRRHPSAKPYIFGAKNTVEIFDLEKTKSCLENAKKFVVEMAGRSEMLLLVSGKFEARDAVKNAATSIGQPFVAGRWIGGAITNFGEIRKRVEKLLEMRTKRASGEFAKYTKKEQLLLDRELDNLEKLFDGLTPMIALPKAVFVVDPAKEKTIVAEARHKKIPVIALANSDCNFNEIDYPIPANDSSIKSISFFVEEIKKAYEEGKKLKTQNYISK</sequence>
<evidence type="ECO:0000313" key="8">
    <source>
        <dbReference type="Proteomes" id="UP000176355"/>
    </source>
</evidence>
<dbReference type="Gene3D" id="1.10.287.610">
    <property type="entry name" value="Helix hairpin bin"/>
    <property type="match status" value="1"/>
</dbReference>
<dbReference type="Pfam" id="PF00318">
    <property type="entry name" value="Ribosomal_S2"/>
    <property type="match status" value="1"/>
</dbReference>
<comment type="caution">
    <text evidence="7">The sequence shown here is derived from an EMBL/GenBank/DDBJ whole genome shotgun (WGS) entry which is preliminary data.</text>
</comment>
<evidence type="ECO:0000256" key="1">
    <source>
        <dbReference type="ARBA" id="ARBA00006242"/>
    </source>
</evidence>
<comment type="similarity">
    <text evidence="1 5 6">Belongs to the universal ribosomal protein uS2 family.</text>
</comment>
<evidence type="ECO:0000256" key="5">
    <source>
        <dbReference type="HAMAP-Rule" id="MF_00291"/>
    </source>
</evidence>
<dbReference type="InterPro" id="IPR005706">
    <property type="entry name" value="Ribosomal_uS2_bac/mit/plastid"/>
</dbReference>
<evidence type="ECO:0000256" key="4">
    <source>
        <dbReference type="ARBA" id="ARBA00035256"/>
    </source>
</evidence>
<evidence type="ECO:0000256" key="3">
    <source>
        <dbReference type="ARBA" id="ARBA00023274"/>
    </source>
</evidence>
<dbReference type="STRING" id="1802333.A3G03_03115"/>
<dbReference type="PRINTS" id="PR00395">
    <property type="entry name" value="RIBOSOMALS2"/>
</dbReference>
<dbReference type="InterPro" id="IPR001865">
    <property type="entry name" value="Ribosomal_uS2"/>
</dbReference>
<dbReference type="InterPro" id="IPR018130">
    <property type="entry name" value="Ribosomal_uS2_CS"/>
</dbReference>
<dbReference type="Gene3D" id="3.40.50.10490">
    <property type="entry name" value="Glucose-6-phosphate isomerase like protein, domain 1"/>
    <property type="match status" value="1"/>
</dbReference>
<keyword evidence="2 5" id="KW-0689">Ribosomal protein</keyword>
<name>A0A1G2P646_9BACT</name>
<evidence type="ECO:0000313" key="7">
    <source>
        <dbReference type="EMBL" id="OHA43031.1"/>
    </source>
</evidence>
<dbReference type="GO" id="GO:0006412">
    <property type="term" value="P:translation"/>
    <property type="evidence" value="ECO:0007669"/>
    <property type="project" value="UniProtKB-UniRule"/>
</dbReference>
<dbReference type="PROSITE" id="PS00963">
    <property type="entry name" value="RIBOSOMAL_S2_2"/>
    <property type="match status" value="1"/>
</dbReference>
<dbReference type="GO" id="GO:0003735">
    <property type="term" value="F:structural constituent of ribosome"/>
    <property type="evidence" value="ECO:0007669"/>
    <property type="project" value="InterPro"/>
</dbReference>
<dbReference type="PANTHER" id="PTHR12534:SF0">
    <property type="entry name" value="SMALL RIBOSOMAL SUBUNIT PROTEIN US2M"/>
    <property type="match status" value="1"/>
</dbReference>
<organism evidence="7 8">
    <name type="scientific">Candidatus Taylorbacteria bacterium RIFCSPLOWO2_12_FULL_44_15c</name>
    <dbReference type="NCBI Taxonomy" id="1802333"/>
    <lineage>
        <taxon>Bacteria</taxon>
        <taxon>Candidatus Tayloriibacteriota</taxon>
    </lineage>
</organism>
<dbReference type="EMBL" id="MHSL01000034">
    <property type="protein sequence ID" value="OHA43031.1"/>
    <property type="molecule type" value="Genomic_DNA"/>
</dbReference>
<keyword evidence="3 5" id="KW-0687">Ribonucleoprotein</keyword>
<dbReference type="NCBIfam" id="TIGR01011">
    <property type="entry name" value="rpsB_bact"/>
    <property type="match status" value="1"/>
</dbReference>
<reference evidence="7 8" key="1">
    <citation type="journal article" date="2016" name="Nat. Commun.">
        <title>Thousands of microbial genomes shed light on interconnected biogeochemical processes in an aquifer system.</title>
        <authorList>
            <person name="Anantharaman K."/>
            <person name="Brown C.T."/>
            <person name="Hug L.A."/>
            <person name="Sharon I."/>
            <person name="Castelle C.J."/>
            <person name="Probst A.J."/>
            <person name="Thomas B.C."/>
            <person name="Singh A."/>
            <person name="Wilkins M.J."/>
            <person name="Karaoz U."/>
            <person name="Brodie E.L."/>
            <person name="Williams K.H."/>
            <person name="Hubbard S.S."/>
            <person name="Banfield J.F."/>
        </authorList>
    </citation>
    <scope>NUCLEOTIDE SEQUENCE [LARGE SCALE GENOMIC DNA]</scope>
</reference>
<dbReference type="HAMAP" id="MF_00291_B">
    <property type="entry name" value="Ribosomal_uS2_B"/>
    <property type="match status" value="1"/>
</dbReference>
<protein>
    <recommendedName>
        <fullName evidence="4 5">Small ribosomal subunit protein uS2</fullName>
    </recommendedName>
</protein>
<dbReference type="CDD" id="cd01425">
    <property type="entry name" value="RPS2"/>
    <property type="match status" value="1"/>
</dbReference>
<evidence type="ECO:0000256" key="6">
    <source>
        <dbReference type="RuleBase" id="RU003631"/>
    </source>
</evidence>